<proteinExistence type="predicted"/>
<dbReference type="InterPro" id="IPR037401">
    <property type="entry name" value="SnoaL-like"/>
</dbReference>
<gene>
    <name evidence="2" type="ORF">FH965_36645</name>
</gene>
<organism evidence="2 3">
    <name type="scientific">Streptomyces spectabilis</name>
    <dbReference type="NCBI Taxonomy" id="68270"/>
    <lineage>
        <taxon>Bacteria</taxon>
        <taxon>Bacillati</taxon>
        <taxon>Actinomycetota</taxon>
        <taxon>Actinomycetes</taxon>
        <taxon>Kitasatosporales</taxon>
        <taxon>Streptomycetaceae</taxon>
        <taxon>Streptomyces</taxon>
    </lineage>
</organism>
<evidence type="ECO:0000313" key="2">
    <source>
        <dbReference type="EMBL" id="QDQ16760.1"/>
    </source>
</evidence>
<protein>
    <submittedName>
        <fullName evidence="2">Nuclear transport factor 2 family protein</fullName>
    </submittedName>
</protein>
<dbReference type="AlphaFoldDB" id="A0A516RM91"/>
<accession>A0A516RM91</accession>
<dbReference type="InterPro" id="IPR032710">
    <property type="entry name" value="NTF2-like_dom_sf"/>
</dbReference>
<reference evidence="2 3" key="1">
    <citation type="journal article" date="2019" name="J. Ind. Microbiol. Biotechnol.">
        <title>The complete genomic sequence of Streptomyces spectabilis NRRL-2792 and identification of secondary metabolite biosynthetic gene clusters.</title>
        <authorList>
            <person name="Sinha A."/>
            <person name="Phillips-Salemka S."/>
            <person name="Niraula T.A."/>
            <person name="Short K.A."/>
            <person name="Niraula N.P."/>
        </authorList>
    </citation>
    <scope>NUCLEOTIDE SEQUENCE [LARGE SCALE GENOMIC DNA]</scope>
    <source>
        <strain evidence="2 3">NRRL 2792</strain>
    </source>
</reference>
<dbReference type="SUPFAM" id="SSF54427">
    <property type="entry name" value="NTF2-like"/>
    <property type="match status" value="1"/>
</dbReference>
<dbReference type="Pfam" id="PF12680">
    <property type="entry name" value="SnoaL_2"/>
    <property type="match status" value="1"/>
</dbReference>
<evidence type="ECO:0000313" key="3">
    <source>
        <dbReference type="Proteomes" id="UP000316806"/>
    </source>
</evidence>
<name>A0A516RM91_STRST</name>
<feature type="domain" description="SnoaL-like" evidence="1">
    <location>
        <begin position="29"/>
        <end position="133"/>
    </location>
</feature>
<evidence type="ECO:0000259" key="1">
    <source>
        <dbReference type="Pfam" id="PF12680"/>
    </source>
</evidence>
<dbReference type="Gene3D" id="3.10.450.50">
    <property type="match status" value="1"/>
</dbReference>
<sequence length="168" mass="18078">MPGPGPALPPHSPSGGSTVTANRVAATADRFRAAVEKRELAALEELFTPDIRFYSPVKFRPFEGREMVLGLFGVLLRTFEDFRYVGAFDGTSQTSADGAETPSAVLLFRATVDGKEIHGIDLLHVDEDGRIKEFTVMVRPQSAVEHLGKAVYAGLVADGLVPPLPEGQ</sequence>
<dbReference type="EMBL" id="CP040916">
    <property type="protein sequence ID" value="QDQ16760.1"/>
    <property type="molecule type" value="Genomic_DNA"/>
</dbReference>
<dbReference type="Proteomes" id="UP000316806">
    <property type="component" value="Chromosome"/>
</dbReference>